<reference evidence="1 2" key="1">
    <citation type="submission" date="2020-05" db="EMBL/GenBank/DDBJ databases">
        <title>Complete closed genome sequence of Defluviicoccus vanus.</title>
        <authorList>
            <person name="Bessarab I."/>
            <person name="Arumugam K."/>
            <person name="Maszenan A.M."/>
            <person name="Seviour R.J."/>
            <person name="Williams R.B."/>
        </authorList>
    </citation>
    <scope>NUCLEOTIDE SEQUENCE [LARGE SCALE GENOMIC DNA]</scope>
    <source>
        <strain evidence="1 2">Ben 114</strain>
    </source>
</reference>
<keyword evidence="2" id="KW-1185">Reference proteome</keyword>
<accession>A0A7H1N1D5</accession>
<sequence>MPESKTFNGVTKQTWEQLQALGRERHGTEFRPSDDFNGTATTATPFGKIVLDYAHDEQQQTITYTIVTKPMFVMSPMIWSGIERTIDGLRTDSKA</sequence>
<dbReference type="RefSeq" id="WP_190263020.1">
    <property type="nucleotide sequence ID" value="NZ_CP053923.1"/>
</dbReference>
<organism evidence="1 2">
    <name type="scientific">Defluviicoccus vanus</name>
    <dbReference type="NCBI Taxonomy" id="111831"/>
    <lineage>
        <taxon>Bacteria</taxon>
        <taxon>Pseudomonadati</taxon>
        <taxon>Pseudomonadota</taxon>
        <taxon>Alphaproteobacteria</taxon>
        <taxon>Rhodospirillales</taxon>
        <taxon>Rhodospirillaceae</taxon>
        <taxon>Defluviicoccus</taxon>
    </lineage>
</organism>
<dbReference type="Proteomes" id="UP000516369">
    <property type="component" value="Chromosome"/>
</dbReference>
<dbReference type="EMBL" id="CP053923">
    <property type="protein sequence ID" value="QNT69521.1"/>
    <property type="molecule type" value="Genomic_DNA"/>
</dbReference>
<proteinExistence type="predicted"/>
<protein>
    <recommendedName>
        <fullName evidence="3">SRPBCC family protein</fullName>
    </recommendedName>
</protein>
<dbReference type="AlphaFoldDB" id="A0A7H1N1D5"/>
<gene>
    <name evidence="1" type="ORF">HQ394_09480</name>
</gene>
<evidence type="ECO:0000313" key="1">
    <source>
        <dbReference type="EMBL" id="QNT69521.1"/>
    </source>
</evidence>
<evidence type="ECO:0008006" key="3">
    <source>
        <dbReference type="Google" id="ProtNLM"/>
    </source>
</evidence>
<dbReference type="KEGG" id="dvn:HQ394_09480"/>
<name>A0A7H1N1D5_9PROT</name>
<evidence type="ECO:0000313" key="2">
    <source>
        <dbReference type="Proteomes" id="UP000516369"/>
    </source>
</evidence>